<keyword evidence="2" id="KW-0472">Membrane</keyword>
<protein>
    <submittedName>
        <fullName evidence="5">Tlr2354 protein</fullName>
    </submittedName>
</protein>
<dbReference type="KEGG" id="tel:tlr2354"/>
<evidence type="ECO:0000259" key="4">
    <source>
        <dbReference type="Pfam" id="PF13399"/>
    </source>
</evidence>
<organism evidence="5 6">
    <name type="scientific">Thermosynechococcus vestitus (strain NIES-2133 / IAM M-273 / BP-1)</name>
    <dbReference type="NCBI Taxonomy" id="197221"/>
    <lineage>
        <taxon>Bacteria</taxon>
        <taxon>Bacillati</taxon>
        <taxon>Cyanobacteriota</taxon>
        <taxon>Cyanophyceae</taxon>
        <taxon>Acaryochloridales</taxon>
        <taxon>Thermosynechococcaceae</taxon>
        <taxon>Thermosynechococcus</taxon>
    </lineage>
</organism>
<dbReference type="EMBL" id="BA000039">
    <property type="protein sequence ID" value="BAC09906.1"/>
    <property type="molecule type" value="Genomic_DNA"/>
</dbReference>
<keyword evidence="2" id="KW-1133">Transmembrane helix</keyword>
<dbReference type="STRING" id="197221.gene:10748973"/>
<evidence type="ECO:0000256" key="2">
    <source>
        <dbReference type="SAM" id="Phobius"/>
    </source>
</evidence>
<dbReference type="eggNOG" id="COG1316">
    <property type="taxonomic scope" value="Bacteria"/>
</dbReference>
<evidence type="ECO:0000313" key="5">
    <source>
        <dbReference type="EMBL" id="BAC09906.1"/>
    </source>
</evidence>
<feature type="domain" description="Cell envelope-related transcriptional attenuator" evidence="3">
    <location>
        <begin position="112"/>
        <end position="259"/>
    </location>
</feature>
<dbReference type="PANTHER" id="PTHR33392">
    <property type="entry name" value="POLYISOPRENYL-TEICHOIC ACID--PEPTIDOGLYCAN TEICHOIC ACID TRANSFERASE TAGU"/>
    <property type="match status" value="1"/>
</dbReference>
<gene>
    <name evidence="5" type="ordered locus">tlr2354</name>
</gene>
<comment type="similarity">
    <text evidence="1">Belongs to the LytR/CpsA/Psr (LCP) family.</text>
</comment>
<dbReference type="EnsemblBacteria" id="BAC09906">
    <property type="protein sequence ID" value="BAC09906"/>
    <property type="gene ID" value="BAC09906"/>
</dbReference>
<feature type="domain" description="LytR/CpsA/Psr regulator C-terminal" evidence="4">
    <location>
        <begin position="356"/>
        <end position="442"/>
    </location>
</feature>
<dbReference type="InterPro" id="IPR004474">
    <property type="entry name" value="LytR_CpsA_psr"/>
</dbReference>
<feature type="transmembrane region" description="Helical" evidence="2">
    <location>
        <begin position="20"/>
        <end position="43"/>
    </location>
</feature>
<dbReference type="InterPro" id="IPR027381">
    <property type="entry name" value="LytR/CpsA/Psr_C"/>
</dbReference>
<proteinExistence type="inferred from homology"/>
<sequence length="455" mass="51070">MLIRWQRRRQPAPPEEEVLFWRLVLWLGVALISGSLGALWGLLSQSTPLMQRSLSPQEWQVFQRGDRWTGARLHQPLNLLLIGSKVLTSDLDHPPDPNLTYHALVNSVEGLSDSLLLVRFDPVQQRLVILSIPRDTLTFIPGRGDAKINEANALGGPALAAATVSELLGNVPIDRYLRINVQGIEKLIDALGGVTLDVPIAMRYRDESQHLYIDLQAGRHHLNGQQALQFLRFRYDALGDIGRVQRQQMFLRTLMEQTARPETLARTPHILSIIRENLDTNLTVEELMSLGQFLTRLPRSRVQFLLLPGNFNGTTEEVAVSYWLPNYQRIAWLTDQYFRDTPTADPRETGLPSPAQVRIAIQNTNLPQSLVMRLSEQLATAGYPHPLVAEPLPQPIPITRIIAQQGDLAAARQVQLLLGFGEVRVESTGVLASDVTIQLGDDARDRLQLRRTTSL</sequence>
<dbReference type="RefSeq" id="WP_011058187.1">
    <property type="nucleotide sequence ID" value="NC_004113.1"/>
</dbReference>
<name>Q8DGG3_THEVB</name>
<dbReference type="NCBIfam" id="TIGR00350">
    <property type="entry name" value="lytR_cpsA_psr"/>
    <property type="match status" value="1"/>
</dbReference>
<dbReference type="Pfam" id="PF03816">
    <property type="entry name" value="LytR_cpsA_psr"/>
    <property type="match status" value="1"/>
</dbReference>
<dbReference type="AlphaFoldDB" id="Q8DGG3"/>
<keyword evidence="2" id="KW-0812">Transmembrane</keyword>
<evidence type="ECO:0000256" key="1">
    <source>
        <dbReference type="ARBA" id="ARBA00006068"/>
    </source>
</evidence>
<dbReference type="Proteomes" id="UP000000440">
    <property type="component" value="Chromosome"/>
</dbReference>
<accession>Q8DGG3</accession>
<evidence type="ECO:0000259" key="3">
    <source>
        <dbReference type="Pfam" id="PF03816"/>
    </source>
</evidence>
<keyword evidence="6" id="KW-1185">Reference proteome</keyword>
<dbReference type="Gene3D" id="3.40.630.190">
    <property type="entry name" value="LCP protein"/>
    <property type="match status" value="1"/>
</dbReference>
<dbReference type="InterPro" id="IPR050922">
    <property type="entry name" value="LytR/CpsA/Psr_CW_biosynth"/>
</dbReference>
<dbReference type="PANTHER" id="PTHR33392:SF6">
    <property type="entry name" value="POLYISOPRENYL-TEICHOIC ACID--PEPTIDOGLYCAN TEICHOIC ACID TRANSFERASE TAGU"/>
    <property type="match status" value="1"/>
</dbReference>
<evidence type="ECO:0000313" key="6">
    <source>
        <dbReference type="Proteomes" id="UP000000440"/>
    </source>
</evidence>
<dbReference type="PATRIC" id="fig|197221.4.peg.2469"/>
<dbReference type="Pfam" id="PF13399">
    <property type="entry name" value="LytR_C"/>
    <property type="match status" value="1"/>
</dbReference>
<reference evidence="5 6" key="1">
    <citation type="journal article" date="2002" name="DNA Res.">
        <title>Complete genome structure of the thermophilic cyanobacterium Thermosynechococcus elongatus BP-1.</title>
        <authorList>
            <person name="Nakamura Y."/>
            <person name="Kaneko T."/>
            <person name="Sato S."/>
            <person name="Ikeuchi M."/>
            <person name="Katoh H."/>
            <person name="Sasamoto S."/>
            <person name="Watanabe A."/>
            <person name="Iriguchi M."/>
            <person name="Kawashima K."/>
            <person name="Kimura T."/>
            <person name="Kishida Y."/>
            <person name="Kiyokawa C."/>
            <person name="Kohara M."/>
            <person name="Matsumoto M."/>
            <person name="Matsuno A."/>
            <person name="Nakazaki N."/>
            <person name="Shimpo S."/>
            <person name="Sugimoto M."/>
            <person name="Takeuchi C."/>
            <person name="Yamada M."/>
            <person name="Tabata S."/>
        </authorList>
    </citation>
    <scope>NUCLEOTIDE SEQUENCE [LARGE SCALE GENOMIC DNA]</scope>
    <source>
        <strain evidence="6">IAM M-273 / NIES-2133 / BP-1</strain>
    </source>
</reference>